<dbReference type="RefSeq" id="WP_379864699.1">
    <property type="nucleotide sequence ID" value="NZ_JBHTBW010000021.1"/>
</dbReference>
<proteinExistence type="predicted"/>
<organism evidence="1 2">
    <name type="scientific">Laceyella putida</name>
    <dbReference type="NCBI Taxonomy" id="110101"/>
    <lineage>
        <taxon>Bacteria</taxon>
        <taxon>Bacillati</taxon>
        <taxon>Bacillota</taxon>
        <taxon>Bacilli</taxon>
        <taxon>Bacillales</taxon>
        <taxon>Thermoactinomycetaceae</taxon>
        <taxon>Laceyella</taxon>
    </lineage>
</organism>
<gene>
    <name evidence="1" type="ORF">ACFQNG_09595</name>
</gene>
<accession>A0ABW2RKY0</accession>
<evidence type="ECO:0000313" key="2">
    <source>
        <dbReference type="Proteomes" id="UP001596500"/>
    </source>
</evidence>
<keyword evidence="2" id="KW-1185">Reference proteome</keyword>
<protein>
    <submittedName>
        <fullName evidence="1">Uncharacterized protein</fullName>
    </submittedName>
</protein>
<sequence>MEQFMLSGLSVKEMRELNRKAKEAFLVVETRLEELTTKVICKSGVTLRFTSDGQTTITNSRGAQIGYKDGELSINGVPVEKPAFDHEQIKKLEQAIELLKHLRMISGLEIGFIQGDFEPKDMGYSAGTVPPKDVEAERAKVRQFIGMCDQLIEKVR</sequence>
<evidence type="ECO:0000313" key="1">
    <source>
        <dbReference type="EMBL" id="MFC7441411.1"/>
    </source>
</evidence>
<comment type="caution">
    <text evidence="1">The sequence shown here is derived from an EMBL/GenBank/DDBJ whole genome shotgun (WGS) entry which is preliminary data.</text>
</comment>
<dbReference type="EMBL" id="JBHTBW010000021">
    <property type="protein sequence ID" value="MFC7441411.1"/>
    <property type="molecule type" value="Genomic_DNA"/>
</dbReference>
<dbReference type="Proteomes" id="UP001596500">
    <property type="component" value="Unassembled WGS sequence"/>
</dbReference>
<reference evidence="2" key="1">
    <citation type="journal article" date="2019" name="Int. J. Syst. Evol. Microbiol.">
        <title>The Global Catalogue of Microorganisms (GCM) 10K type strain sequencing project: providing services to taxonomists for standard genome sequencing and annotation.</title>
        <authorList>
            <consortium name="The Broad Institute Genomics Platform"/>
            <consortium name="The Broad Institute Genome Sequencing Center for Infectious Disease"/>
            <person name="Wu L."/>
            <person name="Ma J."/>
        </authorList>
    </citation>
    <scope>NUCLEOTIDE SEQUENCE [LARGE SCALE GENOMIC DNA]</scope>
    <source>
        <strain evidence="2">CGMCC 1.12942</strain>
    </source>
</reference>
<name>A0ABW2RKY0_9BACL</name>